<accession>A0A9N7ZBM4</accession>
<proteinExistence type="predicted"/>
<name>A0A9N7ZBM4_PLEPL</name>
<gene>
    <name evidence="2" type="ORF">PLEPLA_LOCUS46200</name>
</gene>
<organism evidence="2 3">
    <name type="scientific">Pleuronectes platessa</name>
    <name type="common">European plaice</name>
    <dbReference type="NCBI Taxonomy" id="8262"/>
    <lineage>
        <taxon>Eukaryota</taxon>
        <taxon>Metazoa</taxon>
        <taxon>Chordata</taxon>
        <taxon>Craniata</taxon>
        <taxon>Vertebrata</taxon>
        <taxon>Euteleostomi</taxon>
        <taxon>Actinopterygii</taxon>
        <taxon>Neopterygii</taxon>
        <taxon>Teleostei</taxon>
        <taxon>Neoteleostei</taxon>
        <taxon>Acanthomorphata</taxon>
        <taxon>Carangaria</taxon>
        <taxon>Pleuronectiformes</taxon>
        <taxon>Pleuronectoidei</taxon>
        <taxon>Pleuronectidae</taxon>
        <taxon>Pleuronectes</taxon>
    </lineage>
</organism>
<dbReference type="Proteomes" id="UP001153269">
    <property type="component" value="Unassembled WGS sequence"/>
</dbReference>
<keyword evidence="3" id="KW-1185">Reference proteome</keyword>
<sequence>MEYFVLASANAMRACPAFERHCEAPQGGRIYLLGKDAGARVELNNAAPSGHMVNSPSRFYRGGGILGATLIQLTDEDETWWFPLAPIRTADYGKNESPAAASLSEALHHLFLPPFTTLTSAQPFVDEQKSMKNGTGGAITCLPQKERTVETFLSNAPSPSPLFTTSYRNLGPTQKRGRRELAHHTLGARITPAPARASPLFNVTPMLDPGLQLPVGGITHPSCFSGQVLIQTTMTLHRTRLPGPERHAHTSAQHALKRTCAHEYLATNSHCKVPSGHHPRSKRNEPPALKSSSS</sequence>
<dbReference type="EMBL" id="CADEAL010004384">
    <property type="protein sequence ID" value="CAB1458370.1"/>
    <property type="molecule type" value="Genomic_DNA"/>
</dbReference>
<protein>
    <submittedName>
        <fullName evidence="2">Uncharacterized protein</fullName>
    </submittedName>
</protein>
<feature type="region of interest" description="Disordered" evidence="1">
    <location>
        <begin position="270"/>
        <end position="294"/>
    </location>
</feature>
<evidence type="ECO:0000313" key="3">
    <source>
        <dbReference type="Proteomes" id="UP001153269"/>
    </source>
</evidence>
<dbReference type="AlphaFoldDB" id="A0A9N7ZBM4"/>
<reference evidence="2" key="1">
    <citation type="submission" date="2020-03" db="EMBL/GenBank/DDBJ databases">
        <authorList>
            <person name="Weist P."/>
        </authorList>
    </citation>
    <scope>NUCLEOTIDE SEQUENCE</scope>
</reference>
<evidence type="ECO:0000256" key="1">
    <source>
        <dbReference type="SAM" id="MobiDB-lite"/>
    </source>
</evidence>
<evidence type="ECO:0000313" key="2">
    <source>
        <dbReference type="EMBL" id="CAB1458370.1"/>
    </source>
</evidence>
<comment type="caution">
    <text evidence="2">The sequence shown here is derived from an EMBL/GenBank/DDBJ whole genome shotgun (WGS) entry which is preliminary data.</text>
</comment>